<comment type="similarity">
    <text evidence="9">Belongs to the insect chemoreceptor superfamily. Heteromeric odorant receptor channel (TC 1.A.69) family.</text>
</comment>
<evidence type="ECO:0000313" key="10">
    <source>
        <dbReference type="EMBL" id="KAK2584515.1"/>
    </source>
</evidence>
<dbReference type="GO" id="GO:0004984">
    <property type="term" value="F:olfactory receptor activity"/>
    <property type="evidence" value="ECO:0007669"/>
    <property type="project" value="InterPro"/>
</dbReference>
<keyword evidence="6 9" id="KW-0472">Membrane</keyword>
<dbReference type="GO" id="GO:0007165">
    <property type="term" value="P:signal transduction"/>
    <property type="evidence" value="ECO:0007669"/>
    <property type="project" value="UniProtKB-KW"/>
</dbReference>
<comment type="caution">
    <text evidence="10">The sequence shown here is derived from an EMBL/GenBank/DDBJ whole genome shotgun (WGS) entry which is preliminary data.</text>
</comment>
<evidence type="ECO:0000256" key="1">
    <source>
        <dbReference type="ARBA" id="ARBA00004141"/>
    </source>
</evidence>
<reference evidence="10" key="1">
    <citation type="submission" date="2021-08" db="EMBL/GenBank/DDBJ databases">
        <authorList>
            <person name="Misof B."/>
            <person name="Oliver O."/>
            <person name="Podsiadlowski L."/>
            <person name="Donath A."/>
            <person name="Peters R."/>
            <person name="Mayer C."/>
            <person name="Rust J."/>
            <person name="Gunkel S."/>
            <person name="Lesny P."/>
            <person name="Martin S."/>
            <person name="Oeyen J.P."/>
            <person name="Petersen M."/>
            <person name="Panagiotis P."/>
            <person name="Wilbrandt J."/>
            <person name="Tanja T."/>
        </authorList>
    </citation>
    <scope>NUCLEOTIDE SEQUENCE</scope>
    <source>
        <strain evidence="10">GBR_01_08_01A</strain>
        <tissue evidence="10">Thorax + abdomen</tissue>
    </source>
</reference>
<comment type="caution">
    <text evidence="9">Lacks conserved residue(s) required for the propagation of feature annotation.</text>
</comment>
<dbReference type="GO" id="GO:0005549">
    <property type="term" value="F:odorant binding"/>
    <property type="evidence" value="ECO:0007669"/>
    <property type="project" value="InterPro"/>
</dbReference>
<reference evidence="10" key="2">
    <citation type="journal article" date="2023" name="Commun. Biol.">
        <title>Intrasexual cuticular hydrocarbon dimorphism in a wasp sheds light on hydrocarbon biosynthesis genes in Hymenoptera.</title>
        <authorList>
            <person name="Moris V.C."/>
            <person name="Podsiadlowski L."/>
            <person name="Martin S."/>
            <person name="Oeyen J.P."/>
            <person name="Donath A."/>
            <person name="Petersen M."/>
            <person name="Wilbrandt J."/>
            <person name="Misof B."/>
            <person name="Liedtke D."/>
            <person name="Thamm M."/>
            <person name="Scheiner R."/>
            <person name="Schmitt T."/>
            <person name="Niehuis O."/>
        </authorList>
    </citation>
    <scope>NUCLEOTIDE SEQUENCE</scope>
    <source>
        <strain evidence="10">GBR_01_08_01A</strain>
    </source>
</reference>
<feature type="transmembrane region" description="Helical" evidence="9">
    <location>
        <begin position="157"/>
        <end position="175"/>
    </location>
</feature>
<evidence type="ECO:0000256" key="2">
    <source>
        <dbReference type="ARBA" id="ARBA00022606"/>
    </source>
</evidence>
<gene>
    <name evidence="10" type="ORF">KPH14_006886</name>
</gene>
<dbReference type="EMBL" id="JAIFRP010000026">
    <property type="protein sequence ID" value="KAK2584515.1"/>
    <property type="molecule type" value="Genomic_DNA"/>
</dbReference>
<keyword evidence="5 9" id="KW-1133">Transmembrane helix</keyword>
<organism evidence="10 11">
    <name type="scientific">Odynerus spinipes</name>
    <dbReference type="NCBI Taxonomy" id="1348599"/>
    <lineage>
        <taxon>Eukaryota</taxon>
        <taxon>Metazoa</taxon>
        <taxon>Ecdysozoa</taxon>
        <taxon>Arthropoda</taxon>
        <taxon>Hexapoda</taxon>
        <taxon>Insecta</taxon>
        <taxon>Pterygota</taxon>
        <taxon>Neoptera</taxon>
        <taxon>Endopterygota</taxon>
        <taxon>Hymenoptera</taxon>
        <taxon>Apocrita</taxon>
        <taxon>Aculeata</taxon>
        <taxon>Vespoidea</taxon>
        <taxon>Vespidae</taxon>
        <taxon>Eumeninae</taxon>
        <taxon>Odynerus</taxon>
    </lineage>
</organism>
<evidence type="ECO:0000313" key="11">
    <source>
        <dbReference type="Proteomes" id="UP001258017"/>
    </source>
</evidence>
<dbReference type="Pfam" id="PF02949">
    <property type="entry name" value="7tm_6"/>
    <property type="match status" value="1"/>
</dbReference>
<evidence type="ECO:0000256" key="4">
    <source>
        <dbReference type="ARBA" id="ARBA00022725"/>
    </source>
</evidence>
<dbReference type="AlphaFoldDB" id="A0AAD9RRY2"/>
<dbReference type="Proteomes" id="UP001258017">
    <property type="component" value="Unassembled WGS sequence"/>
</dbReference>
<keyword evidence="3 9" id="KW-0812">Transmembrane</keyword>
<evidence type="ECO:0000256" key="7">
    <source>
        <dbReference type="ARBA" id="ARBA00023170"/>
    </source>
</evidence>
<feature type="transmembrane region" description="Helical" evidence="9">
    <location>
        <begin position="67"/>
        <end position="85"/>
    </location>
</feature>
<comment type="subcellular location">
    <subcellularLocation>
        <location evidence="9">Cell membrane</location>
        <topology evidence="9">Multi-pass membrane protein</topology>
    </subcellularLocation>
    <subcellularLocation>
        <location evidence="1">Membrane</location>
        <topology evidence="1">Multi-pass membrane protein</topology>
    </subcellularLocation>
</comment>
<keyword evidence="8 9" id="KW-0807">Transducer</keyword>
<evidence type="ECO:0000256" key="3">
    <source>
        <dbReference type="ARBA" id="ARBA00022692"/>
    </source>
</evidence>
<dbReference type="PANTHER" id="PTHR21137">
    <property type="entry name" value="ODORANT RECEPTOR"/>
    <property type="match status" value="1"/>
</dbReference>
<keyword evidence="11" id="KW-1185">Reference proteome</keyword>
<evidence type="ECO:0000256" key="9">
    <source>
        <dbReference type="RuleBase" id="RU351113"/>
    </source>
</evidence>
<name>A0AAD9RRY2_9HYME</name>
<protein>
    <recommendedName>
        <fullName evidence="9">Odorant receptor</fullName>
    </recommendedName>
</protein>
<feature type="transmembrane region" description="Helical" evidence="9">
    <location>
        <begin position="31"/>
        <end position="55"/>
    </location>
</feature>
<dbReference type="PANTHER" id="PTHR21137:SF43">
    <property type="entry name" value="ODORANT RECEPTOR 47A-RELATED"/>
    <property type="match status" value="1"/>
</dbReference>
<accession>A0AAD9RRY2</accession>
<keyword evidence="7 9" id="KW-0675">Receptor</keyword>
<evidence type="ECO:0000256" key="6">
    <source>
        <dbReference type="ARBA" id="ARBA00023136"/>
    </source>
</evidence>
<evidence type="ECO:0000256" key="5">
    <source>
        <dbReference type="ARBA" id="ARBA00022989"/>
    </source>
</evidence>
<evidence type="ECO:0000256" key="8">
    <source>
        <dbReference type="ARBA" id="ARBA00023224"/>
    </source>
</evidence>
<dbReference type="GO" id="GO:0005886">
    <property type="term" value="C:plasma membrane"/>
    <property type="evidence" value="ECO:0007669"/>
    <property type="project" value="UniProtKB-SubCell"/>
</dbReference>
<proteinExistence type="inferred from homology"/>
<keyword evidence="2 9" id="KW-0716">Sensory transduction</keyword>
<feature type="transmembrane region" description="Helical" evidence="9">
    <location>
        <begin position="268"/>
        <end position="289"/>
    </location>
</feature>
<sequence length="485" mass="55560">MDNTQLRHMKLTKRLMCIVGQWPYQGTMERILVSLVFLPFIGIQTVLQGCGMIAAWNYDSDIALENFAPFLSSLMIIVKIFNFIFNSAKMKKLLVTMQEDWGMVMKRDEEIRILQDYYSIGAFLSKGYADDDDDYNVQGGGMIAAWNYDSDIALENFAPFLVSLMIVVKIFNFIFNSAKMKKLLVTMQEDWGMVMKRDEEIRILQDYYSIGALLSKGYAVCVYGSMAPFLTVPVITLTTRFLGMANNETEKYPLIFHVEYFINIEKHYYIALIHSYFGTIGFCAAVVGIDSMFVFYVQHACGIITILGHRLENFIKDGDIDVDIYPEKANDKAFKFAGECVALHNHILRYSQLLESSNTVSFFLQLGLNMVCISFTGFQAVMHLNKPDEAFRYGSFAIAQTCHLLYESLPAQQLYDHSLRVCEFAASGNWYRASLRTRRILNLMILRSQKPIQLTAGKFYTLNLENFSAVVRTSFSYFTVLCSMR</sequence>
<keyword evidence="4 9" id="KW-0552">Olfaction</keyword>
<dbReference type="InterPro" id="IPR004117">
    <property type="entry name" value="7tm6_olfct_rcpt"/>
</dbReference>